<dbReference type="InterPro" id="IPR011662">
    <property type="entry name" value="Secretin/TonB_short_N"/>
</dbReference>
<comment type="similarity">
    <text evidence="5">Belongs to the TonB-dependent receptor family.</text>
</comment>
<dbReference type="Gene3D" id="3.55.50.30">
    <property type="match status" value="1"/>
</dbReference>
<reference evidence="7" key="1">
    <citation type="journal article" date="2021" name="PeerJ">
        <title>Extensive microbial diversity within the chicken gut microbiome revealed by metagenomics and culture.</title>
        <authorList>
            <person name="Gilroy R."/>
            <person name="Ravi A."/>
            <person name="Getino M."/>
            <person name="Pursley I."/>
            <person name="Horton D.L."/>
            <person name="Alikhan N.F."/>
            <person name="Baker D."/>
            <person name="Gharbi K."/>
            <person name="Hall N."/>
            <person name="Watson M."/>
            <person name="Adriaenssens E.M."/>
            <person name="Foster-Nyarko E."/>
            <person name="Jarju S."/>
            <person name="Secka A."/>
            <person name="Antonio M."/>
            <person name="Oren A."/>
            <person name="Chaudhuri R.R."/>
            <person name="La Ragione R."/>
            <person name="Hildebrand F."/>
            <person name="Pallen M.J."/>
        </authorList>
    </citation>
    <scope>NUCLEOTIDE SEQUENCE</scope>
    <source>
        <strain evidence="7">ChiGjej6B6-14162</strain>
    </source>
</reference>
<dbReference type="InterPro" id="IPR023997">
    <property type="entry name" value="TonB-dep_OMP_SusC/RagA_CS"/>
</dbReference>
<evidence type="ECO:0000256" key="4">
    <source>
        <dbReference type="ARBA" id="ARBA00023237"/>
    </source>
</evidence>
<dbReference type="Pfam" id="PF07715">
    <property type="entry name" value="Plug"/>
    <property type="match status" value="1"/>
</dbReference>
<keyword evidence="7" id="KW-0675">Receptor</keyword>
<protein>
    <submittedName>
        <fullName evidence="7">TonB-dependent receptor plug domain-containing protein</fullName>
    </submittedName>
</protein>
<feature type="non-terminal residue" evidence="7">
    <location>
        <position position="384"/>
    </location>
</feature>
<dbReference type="PANTHER" id="PTHR30069:SF29">
    <property type="entry name" value="HEMOGLOBIN AND HEMOGLOBIN-HAPTOGLOBIN-BINDING PROTEIN 1-RELATED"/>
    <property type="match status" value="1"/>
</dbReference>
<feature type="domain" description="Secretin/TonB short N-terminal" evidence="6">
    <location>
        <begin position="25"/>
        <end position="75"/>
    </location>
</feature>
<dbReference type="EMBL" id="DXEL01000013">
    <property type="protein sequence ID" value="HIX73676.1"/>
    <property type="molecule type" value="Genomic_DNA"/>
</dbReference>
<evidence type="ECO:0000256" key="2">
    <source>
        <dbReference type="ARBA" id="ARBA00022729"/>
    </source>
</evidence>
<dbReference type="FunFam" id="2.170.130.10:FF:000009">
    <property type="entry name" value="SusC/RagA family TonB-linked outer membrane protein"/>
    <property type="match status" value="1"/>
</dbReference>
<organism evidence="7 8">
    <name type="scientific">Candidatus Parabacteroides intestinipullorum</name>
    <dbReference type="NCBI Taxonomy" id="2838723"/>
    <lineage>
        <taxon>Bacteria</taxon>
        <taxon>Pseudomonadati</taxon>
        <taxon>Bacteroidota</taxon>
        <taxon>Bacteroidia</taxon>
        <taxon>Bacteroidales</taxon>
        <taxon>Tannerellaceae</taxon>
        <taxon>Parabacteroides</taxon>
    </lineage>
</organism>
<dbReference type="InterPro" id="IPR039426">
    <property type="entry name" value="TonB-dep_rcpt-like"/>
</dbReference>
<comment type="caution">
    <text evidence="7">The sequence shown here is derived from an EMBL/GenBank/DDBJ whole genome shotgun (WGS) entry which is preliminary data.</text>
</comment>
<dbReference type="GO" id="GO:0044718">
    <property type="term" value="P:siderophore transmembrane transport"/>
    <property type="evidence" value="ECO:0007669"/>
    <property type="project" value="TreeGrafter"/>
</dbReference>
<dbReference type="FunFam" id="2.60.40.1120:FF:000003">
    <property type="entry name" value="Outer membrane protein Omp121"/>
    <property type="match status" value="1"/>
</dbReference>
<dbReference type="PROSITE" id="PS52016">
    <property type="entry name" value="TONB_DEPENDENT_REC_3"/>
    <property type="match status" value="1"/>
</dbReference>
<evidence type="ECO:0000256" key="1">
    <source>
        <dbReference type="ARBA" id="ARBA00022448"/>
    </source>
</evidence>
<dbReference type="InterPro" id="IPR012910">
    <property type="entry name" value="Plug_dom"/>
</dbReference>
<dbReference type="InterPro" id="IPR037066">
    <property type="entry name" value="Plug_dom_sf"/>
</dbReference>
<keyword evidence="2" id="KW-0732">Signal</keyword>
<keyword evidence="5" id="KW-1134">Transmembrane beta strand</keyword>
<proteinExistence type="inferred from homology"/>
<evidence type="ECO:0000256" key="5">
    <source>
        <dbReference type="PROSITE-ProRule" id="PRU01360"/>
    </source>
</evidence>
<dbReference type="InterPro" id="IPR008969">
    <property type="entry name" value="CarboxyPept-like_regulatory"/>
</dbReference>
<dbReference type="Pfam" id="PF07660">
    <property type="entry name" value="STN"/>
    <property type="match status" value="1"/>
</dbReference>
<evidence type="ECO:0000256" key="3">
    <source>
        <dbReference type="ARBA" id="ARBA00023136"/>
    </source>
</evidence>
<dbReference type="NCBIfam" id="TIGR04057">
    <property type="entry name" value="SusC_RagA_signa"/>
    <property type="match status" value="1"/>
</dbReference>
<comment type="subcellular location">
    <subcellularLocation>
        <location evidence="5">Cell outer membrane</location>
        <topology evidence="5">Multi-pass membrane protein</topology>
    </subcellularLocation>
</comment>
<reference evidence="7" key="2">
    <citation type="submission" date="2021-04" db="EMBL/GenBank/DDBJ databases">
        <authorList>
            <person name="Gilroy R."/>
        </authorList>
    </citation>
    <scope>NUCLEOTIDE SEQUENCE</scope>
    <source>
        <strain evidence="7">ChiGjej6B6-14162</strain>
    </source>
</reference>
<dbReference type="GO" id="GO:0009279">
    <property type="term" value="C:cell outer membrane"/>
    <property type="evidence" value="ECO:0007669"/>
    <property type="project" value="UniProtKB-SubCell"/>
</dbReference>
<evidence type="ECO:0000313" key="8">
    <source>
        <dbReference type="Proteomes" id="UP000886740"/>
    </source>
</evidence>
<dbReference type="SMART" id="SM00965">
    <property type="entry name" value="STN"/>
    <property type="match status" value="1"/>
</dbReference>
<evidence type="ECO:0000313" key="7">
    <source>
        <dbReference type="EMBL" id="HIX73676.1"/>
    </source>
</evidence>
<sequence length="384" mass="41426">MRVNIEANHKMASEVLKQIEDQTDYLFVYNKNVNLNNRVTVNAKDETVADVLDQMFKGTNIVYAMEGNNILLMNQESGNQQKGKVISGTVVDAAGVPVIGANITVKGTSQGTITDIDGKFTLEVEEGAVLQISYIGYMEQSVPVGKKSVINVALKEDTQALDEVVVVGYGTFKKSDLTGAITQVKGDEIANLPLRSAADALQGKAAGVTITANSGSPGSLGDVRIRGIGTLNGNNPLYVVDGMPQGDIGWLNPRDIENMEVLKDASAQAIYGSRAANGVILITTKRGASGSNYRSNIEFDMNVGFQSVPKSYDMLDAEGFMEYKNRAYAAAGMALPDDFATEERRNEILSFLEKNGGREGTDWWGEITRKPSEAVNQNYNLALS</sequence>
<gene>
    <name evidence="7" type="ORF">H9977_01270</name>
</gene>
<accession>A0A9D2BEW6</accession>
<name>A0A9D2BEW6_9BACT</name>
<dbReference type="GO" id="GO:0015344">
    <property type="term" value="F:siderophore uptake transmembrane transporter activity"/>
    <property type="evidence" value="ECO:0007669"/>
    <property type="project" value="TreeGrafter"/>
</dbReference>
<dbReference type="SUPFAM" id="SSF49464">
    <property type="entry name" value="Carboxypeptidase regulatory domain-like"/>
    <property type="match status" value="1"/>
</dbReference>
<keyword evidence="4 5" id="KW-0998">Cell outer membrane</keyword>
<dbReference type="Gene3D" id="2.60.40.1120">
    <property type="entry name" value="Carboxypeptidase-like, regulatory domain"/>
    <property type="match status" value="1"/>
</dbReference>
<evidence type="ECO:0000259" key="6">
    <source>
        <dbReference type="SMART" id="SM00965"/>
    </source>
</evidence>
<dbReference type="Proteomes" id="UP000886740">
    <property type="component" value="Unassembled WGS sequence"/>
</dbReference>
<dbReference type="AlphaFoldDB" id="A0A9D2BEW6"/>
<keyword evidence="1 5" id="KW-0813">Transport</keyword>
<dbReference type="PANTHER" id="PTHR30069">
    <property type="entry name" value="TONB-DEPENDENT OUTER MEMBRANE RECEPTOR"/>
    <property type="match status" value="1"/>
</dbReference>
<keyword evidence="5" id="KW-0812">Transmembrane</keyword>
<dbReference type="Pfam" id="PF13715">
    <property type="entry name" value="CarbopepD_reg_2"/>
    <property type="match status" value="1"/>
</dbReference>
<dbReference type="Gene3D" id="2.170.130.10">
    <property type="entry name" value="TonB-dependent receptor, plug domain"/>
    <property type="match status" value="1"/>
</dbReference>
<dbReference type="SUPFAM" id="SSF56935">
    <property type="entry name" value="Porins"/>
    <property type="match status" value="1"/>
</dbReference>
<keyword evidence="3 5" id="KW-0472">Membrane</keyword>